<keyword evidence="10" id="KW-0732">Signal</keyword>
<dbReference type="InterPro" id="IPR012910">
    <property type="entry name" value="Plug_dom"/>
</dbReference>
<dbReference type="AlphaFoldDB" id="A0A1W1YWL8"/>
<feature type="domain" description="TonB-dependent receptor-like beta-barrel" evidence="11">
    <location>
        <begin position="422"/>
        <end position="793"/>
    </location>
</feature>
<name>A0A1W1YWL8_9SPHI</name>
<evidence type="ECO:0000313" key="13">
    <source>
        <dbReference type="EMBL" id="SMC40098.1"/>
    </source>
</evidence>
<keyword evidence="7 8" id="KW-0998">Cell outer membrane</keyword>
<evidence type="ECO:0000256" key="7">
    <source>
        <dbReference type="ARBA" id="ARBA00023237"/>
    </source>
</evidence>
<dbReference type="STRING" id="151894.SAMN04488524_0201"/>
<feature type="signal peptide" evidence="10">
    <location>
        <begin position="1"/>
        <end position="20"/>
    </location>
</feature>
<dbReference type="InterPro" id="IPR039426">
    <property type="entry name" value="TonB-dep_rcpt-like"/>
</dbReference>
<dbReference type="InterPro" id="IPR037066">
    <property type="entry name" value="Plug_dom_sf"/>
</dbReference>
<dbReference type="GO" id="GO:0009279">
    <property type="term" value="C:cell outer membrane"/>
    <property type="evidence" value="ECO:0007669"/>
    <property type="project" value="UniProtKB-SubCell"/>
</dbReference>
<evidence type="ECO:0000256" key="8">
    <source>
        <dbReference type="PROSITE-ProRule" id="PRU01360"/>
    </source>
</evidence>
<dbReference type="Pfam" id="PF07715">
    <property type="entry name" value="Plug"/>
    <property type="match status" value="1"/>
</dbReference>
<keyword evidence="5 9" id="KW-0798">TonB box</keyword>
<dbReference type="InterPro" id="IPR008969">
    <property type="entry name" value="CarboxyPept-like_regulatory"/>
</dbReference>
<gene>
    <name evidence="13" type="ORF">SAMN04488524_0201</name>
</gene>
<proteinExistence type="inferred from homology"/>
<dbReference type="InterPro" id="IPR023997">
    <property type="entry name" value="TonB-dep_OMP_SusC/RagA_CS"/>
</dbReference>
<feature type="chain" id="PRO_5010715261" evidence="10">
    <location>
        <begin position="21"/>
        <end position="1022"/>
    </location>
</feature>
<evidence type="ECO:0000256" key="9">
    <source>
        <dbReference type="RuleBase" id="RU003357"/>
    </source>
</evidence>
<evidence type="ECO:0000259" key="11">
    <source>
        <dbReference type="Pfam" id="PF00593"/>
    </source>
</evidence>
<dbReference type="InterPro" id="IPR036942">
    <property type="entry name" value="Beta-barrel_TonB_sf"/>
</dbReference>
<sequence>MKRKLSLLSGLCFLATIALAQVKGTVVDETQLPLPGVTVTVKNTKTVTTTDPNGAFSINAPSNATLVFSYIGYISQEKQVNGNTLRVVLISDSKALNEVVVTALGITKEKKTLVYATQTVNTEELSKARELNVVNSLTGKVAGLDVVRSSSGLGGSSRVTLRGDRSISGNNQALMVVDGVPLDNSTAQAGRVNGGRDSGDGISSLNPDDIESINVLKGASATALYGSRASNGAIIITTKKGKQRKGVGISYTAGLQIEQPIFLQKFQTEYGQGASGIFSASGEQSWGPKLDGKMVPTWSKDPADAGKTNAYVAHPDNFRDFYSNGTNLVNSIALNTGTEQAQVYFSYTNTNATGIVDNNKLKRHNFNLRASGKLGERFTADLKATYLNQDIINRSGVGGGNDNPNLGIYRVPINIAPEDLLNYDYINGSGFLRQNYWNPGATAAANPYWAKNRNLADEERNRLTGFASLTYKILPSLNVMLRSGIDRYTDNGEFKWYNDTYVIAPQGDYQLNTRDVREINHDFLFSYNQNLSKAFTLSANFGGNIQKNDIVTTGTRNNSLIIENLFTVGNTNGSTPTRGIYQKEKQALYATADLSYKNYLTLTVTGRNDWSSTLPKENNSYFFPSVGLSALLSEMYKLPEFISFAKLRGSFAQTGNDADPYNLSQTYTSFQGGNSVTIGRDATKPIPGLKPEITTAQELGLEARFFNSRLGFDFTWYNSNSKNQLLAITLPAGSGWASQYINAGNIKNDGIEFTLNGTPVKTSSFKWDVSVNYSKNNNKVLEISPTLNEFLLTTAGDFMNTVKIVKGKPFGELYSRGYLRNAGGQIIVDANGLPVISGAQDVYVGNTRPNWTGSVINRFSYKNFFTSFVISARMGGVVSSFTNANIYADGVAAKTAQNRDGFIFDGVFADGSKNNKQITAEQYWKKVGGRNTPAGEVFTYDASNIRLREFVLGYNLSGKLLNGKPFQSASISLTGRNLFFLLNRAEGFDPEQVIGSGNSTVGIEAFAPPTTRSFGLSLNLTF</sequence>
<evidence type="ECO:0000256" key="3">
    <source>
        <dbReference type="ARBA" id="ARBA00022452"/>
    </source>
</evidence>
<evidence type="ECO:0000259" key="12">
    <source>
        <dbReference type="Pfam" id="PF07715"/>
    </source>
</evidence>
<dbReference type="InterPro" id="IPR000531">
    <property type="entry name" value="Beta-barrel_TonB"/>
</dbReference>
<keyword evidence="2 8" id="KW-0813">Transport</keyword>
<dbReference type="Gene3D" id="2.60.40.1120">
    <property type="entry name" value="Carboxypeptidase-like, regulatory domain"/>
    <property type="match status" value="1"/>
</dbReference>
<comment type="similarity">
    <text evidence="8 9">Belongs to the TonB-dependent receptor family.</text>
</comment>
<dbReference type="Gene3D" id="2.40.170.20">
    <property type="entry name" value="TonB-dependent receptor, beta-barrel domain"/>
    <property type="match status" value="1"/>
</dbReference>
<dbReference type="SUPFAM" id="SSF49464">
    <property type="entry name" value="Carboxypeptidase regulatory domain-like"/>
    <property type="match status" value="1"/>
</dbReference>
<keyword evidence="6 8" id="KW-0472">Membrane</keyword>
<evidence type="ECO:0000256" key="4">
    <source>
        <dbReference type="ARBA" id="ARBA00022692"/>
    </source>
</evidence>
<dbReference type="SUPFAM" id="SSF56935">
    <property type="entry name" value="Porins"/>
    <property type="match status" value="1"/>
</dbReference>
<dbReference type="PROSITE" id="PS52016">
    <property type="entry name" value="TONB_DEPENDENT_REC_3"/>
    <property type="match status" value="1"/>
</dbReference>
<accession>A0A1W1YWL8</accession>
<evidence type="ECO:0000256" key="6">
    <source>
        <dbReference type="ARBA" id="ARBA00023136"/>
    </source>
</evidence>
<comment type="subcellular location">
    <subcellularLocation>
        <location evidence="1 8">Cell outer membrane</location>
        <topology evidence="1 8">Multi-pass membrane protein</topology>
    </subcellularLocation>
</comment>
<dbReference type="OrthoDB" id="9768177at2"/>
<dbReference type="NCBIfam" id="TIGR04057">
    <property type="entry name" value="SusC_RagA_signa"/>
    <property type="match status" value="1"/>
</dbReference>
<evidence type="ECO:0000256" key="10">
    <source>
        <dbReference type="SAM" id="SignalP"/>
    </source>
</evidence>
<dbReference type="Pfam" id="PF13715">
    <property type="entry name" value="CarbopepD_reg_2"/>
    <property type="match status" value="1"/>
</dbReference>
<keyword evidence="4 8" id="KW-0812">Transmembrane</keyword>
<evidence type="ECO:0000256" key="1">
    <source>
        <dbReference type="ARBA" id="ARBA00004571"/>
    </source>
</evidence>
<dbReference type="EMBL" id="FWXT01000001">
    <property type="protein sequence ID" value="SMC40098.1"/>
    <property type="molecule type" value="Genomic_DNA"/>
</dbReference>
<evidence type="ECO:0000256" key="2">
    <source>
        <dbReference type="ARBA" id="ARBA00022448"/>
    </source>
</evidence>
<feature type="domain" description="TonB-dependent receptor plug" evidence="12">
    <location>
        <begin position="111"/>
        <end position="233"/>
    </location>
</feature>
<dbReference type="Pfam" id="PF00593">
    <property type="entry name" value="TonB_dep_Rec_b-barrel"/>
    <property type="match status" value="1"/>
</dbReference>
<dbReference type="NCBIfam" id="TIGR04056">
    <property type="entry name" value="OMP_RagA_SusC"/>
    <property type="match status" value="1"/>
</dbReference>
<dbReference type="Proteomes" id="UP000192756">
    <property type="component" value="Unassembled WGS sequence"/>
</dbReference>
<organism evidence="13 14">
    <name type="scientific">Pedobacter africanus</name>
    <dbReference type="NCBI Taxonomy" id="151894"/>
    <lineage>
        <taxon>Bacteria</taxon>
        <taxon>Pseudomonadati</taxon>
        <taxon>Bacteroidota</taxon>
        <taxon>Sphingobacteriia</taxon>
        <taxon>Sphingobacteriales</taxon>
        <taxon>Sphingobacteriaceae</taxon>
        <taxon>Pedobacter</taxon>
    </lineage>
</organism>
<dbReference type="RefSeq" id="WP_084236563.1">
    <property type="nucleotide sequence ID" value="NZ_FWXT01000001.1"/>
</dbReference>
<evidence type="ECO:0000256" key="5">
    <source>
        <dbReference type="ARBA" id="ARBA00023077"/>
    </source>
</evidence>
<reference evidence="14" key="1">
    <citation type="submission" date="2017-04" db="EMBL/GenBank/DDBJ databases">
        <authorList>
            <person name="Varghese N."/>
            <person name="Submissions S."/>
        </authorList>
    </citation>
    <scope>NUCLEOTIDE SEQUENCE [LARGE SCALE GENOMIC DNA]</scope>
    <source>
        <strain evidence="14">DSM 12126</strain>
    </source>
</reference>
<dbReference type="InterPro" id="IPR023996">
    <property type="entry name" value="TonB-dep_OMP_SusC/RagA"/>
</dbReference>
<keyword evidence="3 8" id="KW-1134">Transmembrane beta strand</keyword>
<protein>
    <submittedName>
        <fullName evidence="13">TonB-linked outer membrane protein, SusC/RagA family</fullName>
    </submittedName>
</protein>
<keyword evidence="14" id="KW-1185">Reference proteome</keyword>
<evidence type="ECO:0000313" key="14">
    <source>
        <dbReference type="Proteomes" id="UP000192756"/>
    </source>
</evidence>
<dbReference type="Gene3D" id="2.170.130.10">
    <property type="entry name" value="TonB-dependent receptor, plug domain"/>
    <property type="match status" value="1"/>
</dbReference>